<proteinExistence type="inferred from homology"/>
<keyword evidence="4 6" id="KW-0274">FAD</keyword>
<dbReference type="Gene3D" id="1.20.140.10">
    <property type="entry name" value="Butyryl-CoA Dehydrogenase, subunit A, domain 3"/>
    <property type="match status" value="1"/>
</dbReference>
<dbReference type="SUPFAM" id="SSF56645">
    <property type="entry name" value="Acyl-CoA dehydrogenase NM domain-like"/>
    <property type="match status" value="1"/>
</dbReference>
<accession>Q0SBN9</accession>
<keyword evidence="5 6" id="KW-0560">Oxidoreductase</keyword>
<dbReference type="Proteomes" id="UP000008710">
    <property type="component" value="Chromosome"/>
</dbReference>
<reference evidence="11" key="1">
    <citation type="journal article" date="2006" name="Proc. Natl. Acad. Sci. U.S.A.">
        <title>The complete genome of Rhodococcus sp. RHA1 provides insights into a catabolic powerhouse.</title>
        <authorList>
            <person name="McLeod M.P."/>
            <person name="Warren R.L."/>
            <person name="Hsiao W.W.L."/>
            <person name="Araki N."/>
            <person name="Myhre M."/>
            <person name="Fernandes C."/>
            <person name="Miyazawa D."/>
            <person name="Wong W."/>
            <person name="Lillquist A.L."/>
            <person name="Wang D."/>
            <person name="Dosanjh M."/>
            <person name="Hara H."/>
            <person name="Petrescu A."/>
            <person name="Morin R.D."/>
            <person name="Yang G."/>
            <person name="Stott J.M."/>
            <person name="Schein J.E."/>
            <person name="Shin H."/>
            <person name="Smailus D."/>
            <person name="Siddiqui A.S."/>
            <person name="Marra M.A."/>
            <person name="Jones S.J.M."/>
            <person name="Holt R."/>
            <person name="Brinkman F.S.L."/>
            <person name="Miyauchi K."/>
            <person name="Fukuda M."/>
            <person name="Davies J.E."/>
            <person name="Mohn W.W."/>
            <person name="Eltis L.D."/>
        </authorList>
    </citation>
    <scope>NUCLEOTIDE SEQUENCE [LARGE SCALE GENOMIC DNA]</scope>
    <source>
        <strain evidence="11">RHA1</strain>
    </source>
</reference>
<organism evidence="10 11">
    <name type="scientific">Rhodococcus jostii (strain RHA1)</name>
    <dbReference type="NCBI Taxonomy" id="101510"/>
    <lineage>
        <taxon>Bacteria</taxon>
        <taxon>Bacillati</taxon>
        <taxon>Actinomycetota</taxon>
        <taxon>Actinomycetes</taxon>
        <taxon>Mycobacteriales</taxon>
        <taxon>Nocardiaceae</taxon>
        <taxon>Rhodococcus</taxon>
    </lineage>
</organism>
<protein>
    <submittedName>
        <fullName evidence="10">Probable acyl-CoA dehydrogenase</fullName>
    </submittedName>
</protein>
<comment type="similarity">
    <text evidence="2 6">Belongs to the acyl-CoA dehydrogenase family.</text>
</comment>
<dbReference type="InterPro" id="IPR009075">
    <property type="entry name" value="AcylCo_DH/oxidase_C"/>
</dbReference>
<dbReference type="InterPro" id="IPR037069">
    <property type="entry name" value="AcylCoA_DH/ox_N_sf"/>
</dbReference>
<dbReference type="FunFam" id="2.40.110.10:FF:000011">
    <property type="entry name" value="Acyl-CoA dehydrogenase FadE34"/>
    <property type="match status" value="1"/>
</dbReference>
<evidence type="ECO:0000256" key="5">
    <source>
        <dbReference type="ARBA" id="ARBA00023002"/>
    </source>
</evidence>
<dbReference type="InterPro" id="IPR006091">
    <property type="entry name" value="Acyl-CoA_Oxase/DH_mid-dom"/>
</dbReference>
<dbReference type="KEGG" id="rha:RHA1_ro03244"/>
<dbReference type="InterPro" id="IPR046373">
    <property type="entry name" value="Acyl-CoA_Oxase/DH_mid-dom_sf"/>
</dbReference>
<comment type="cofactor">
    <cofactor evidence="1 6">
        <name>FAD</name>
        <dbReference type="ChEBI" id="CHEBI:57692"/>
    </cofactor>
</comment>
<dbReference type="PATRIC" id="fig|101510.16.peg.3275"/>
<evidence type="ECO:0000256" key="3">
    <source>
        <dbReference type="ARBA" id="ARBA00022630"/>
    </source>
</evidence>
<dbReference type="AlphaFoldDB" id="Q0SBN9"/>
<dbReference type="Pfam" id="PF02770">
    <property type="entry name" value="Acyl-CoA_dh_M"/>
    <property type="match status" value="1"/>
</dbReference>
<dbReference type="InterPro" id="IPR013786">
    <property type="entry name" value="AcylCoA_DH/ox_N"/>
</dbReference>
<feature type="domain" description="Acyl-CoA dehydrogenase/oxidase C-terminal" evidence="7">
    <location>
        <begin position="235"/>
        <end position="389"/>
    </location>
</feature>
<dbReference type="SUPFAM" id="SSF47203">
    <property type="entry name" value="Acyl-CoA dehydrogenase C-terminal domain-like"/>
    <property type="match status" value="1"/>
</dbReference>
<dbReference type="PANTHER" id="PTHR43292:SF3">
    <property type="entry name" value="ACYL-COA DEHYDROGENASE FADE29"/>
    <property type="match status" value="1"/>
</dbReference>
<evidence type="ECO:0000313" key="11">
    <source>
        <dbReference type="Proteomes" id="UP000008710"/>
    </source>
</evidence>
<evidence type="ECO:0000256" key="4">
    <source>
        <dbReference type="ARBA" id="ARBA00022827"/>
    </source>
</evidence>
<evidence type="ECO:0000259" key="8">
    <source>
        <dbReference type="Pfam" id="PF02770"/>
    </source>
</evidence>
<dbReference type="Gene3D" id="1.10.540.10">
    <property type="entry name" value="Acyl-CoA dehydrogenase/oxidase, N-terminal domain"/>
    <property type="match status" value="1"/>
</dbReference>
<dbReference type="Pfam" id="PF00441">
    <property type="entry name" value="Acyl-CoA_dh_1"/>
    <property type="match status" value="1"/>
</dbReference>
<evidence type="ECO:0000256" key="6">
    <source>
        <dbReference type="RuleBase" id="RU362125"/>
    </source>
</evidence>
<evidence type="ECO:0000313" key="10">
    <source>
        <dbReference type="EMBL" id="ABG95047.1"/>
    </source>
</evidence>
<name>Q0SBN9_RHOJR</name>
<dbReference type="EMBL" id="CP000431">
    <property type="protein sequence ID" value="ABG95047.1"/>
    <property type="molecule type" value="Genomic_DNA"/>
</dbReference>
<evidence type="ECO:0000259" key="7">
    <source>
        <dbReference type="Pfam" id="PF00441"/>
    </source>
</evidence>
<dbReference type="InterPro" id="IPR036250">
    <property type="entry name" value="AcylCo_DH-like_C"/>
</dbReference>
<dbReference type="InterPro" id="IPR052161">
    <property type="entry name" value="Mycobact_Acyl-CoA_DH"/>
</dbReference>
<evidence type="ECO:0000259" key="9">
    <source>
        <dbReference type="Pfam" id="PF02771"/>
    </source>
</evidence>
<evidence type="ECO:0000256" key="2">
    <source>
        <dbReference type="ARBA" id="ARBA00009347"/>
    </source>
</evidence>
<dbReference type="HOGENOM" id="CLU_018204_9_0_11"/>
<dbReference type="Pfam" id="PF02771">
    <property type="entry name" value="Acyl-CoA_dh_N"/>
    <property type="match status" value="1"/>
</dbReference>
<dbReference type="GO" id="GO:0005886">
    <property type="term" value="C:plasma membrane"/>
    <property type="evidence" value="ECO:0007669"/>
    <property type="project" value="TreeGrafter"/>
</dbReference>
<feature type="domain" description="Acyl-CoA oxidase/dehydrogenase middle" evidence="8">
    <location>
        <begin position="128"/>
        <end position="223"/>
    </location>
</feature>
<sequence length="395" mass="43827">MNAVSPVPVEQITEIADLRREARRWLAETEIPTVPLELEERFNVLRRWQRTLFDGGWMGLGWSREAGGRGLTARHQQVFSEELARAHAPAPIGLIGLDVVGPSIHRYGSPEQRSRFLPPLLVGEDIWCQGFSEPSAGSDLASLRTRALRHGDKYVVNGQKVWTSWGNQASWCALLCRTDPDAEPKHAGISYLIVDMSSPGITVRPLVQMTGDAEFCEVFFDNVEVPVGNLVGKENDGWRIALDTLSQERGNYAMRRQVEIGWGVEKTIDGLRGASLESTTNRRISTAIGESHVALRVLDAQIRRTVQRLIDEVGPHPLDSIDKLVLNDAEQVVGRALVDLLGPFRLDAESQPLGLNAAQLIHDHYFSRAASIYGGTSQIQRNIVAERLLGLPRSR</sequence>
<feature type="domain" description="Acyl-CoA dehydrogenase/oxidase N-terminal" evidence="9">
    <location>
        <begin position="17"/>
        <end position="124"/>
    </location>
</feature>
<gene>
    <name evidence="10" type="ordered locus">RHA1_ro03244</name>
</gene>
<keyword evidence="3 6" id="KW-0285">Flavoprotein</keyword>
<evidence type="ECO:0000256" key="1">
    <source>
        <dbReference type="ARBA" id="ARBA00001974"/>
    </source>
</evidence>
<dbReference type="Gene3D" id="2.40.110.10">
    <property type="entry name" value="Butyryl-CoA Dehydrogenase, subunit A, domain 2"/>
    <property type="match status" value="1"/>
</dbReference>
<dbReference type="GO" id="GO:0050660">
    <property type="term" value="F:flavin adenine dinucleotide binding"/>
    <property type="evidence" value="ECO:0007669"/>
    <property type="project" value="InterPro"/>
</dbReference>
<dbReference type="PANTHER" id="PTHR43292">
    <property type="entry name" value="ACYL-COA DEHYDROGENASE"/>
    <property type="match status" value="1"/>
</dbReference>
<dbReference type="eggNOG" id="COG1960">
    <property type="taxonomic scope" value="Bacteria"/>
</dbReference>
<dbReference type="GO" id="GO:0016627">
    <property type="term" value="F:oxidoreductase activity, acting on the CH-CH group of donors"/>
    <property type="evidence" value="ECO:0007669"/>
    <property type="project" value="InterPro"/>
</dbReference>
<dbReference type="InterPro" id="IPR009100">
    <property type="entry name" value="AcylCoA_DH/oxidase_NM_dom_sf"/>
</dbReference>